<feature type="coiled-coil region" evidence="3">
    <location>
        <begin position="96"/>
        <end position="126"/>
    </location>
</feature>
<dbReference type="RefSeq" id="XP_012860338.1">
    <property type="nucleotide sequence ID" value="XM_013004884.1"/>
</dbReference>
<dbReference type="InterPro" id="IPR035979">
    <property type="entry name" value="RBD_domain_sf"/>
</dbReference>
<protein>
    <submittedName>
        <fullName evidence="7">Polyadenylate-binding protein 2-like</fullName>
    </submittedName>
</protein>
<evidence type="ECO:0000256" key="3">
    <source>
        <dbReference type="SAM" id="Coils"/>
    </source>
</evidence>
<evidence type="ECO:0000256" key="1">
    <source>
        <dbReference type="ARBA" id="ARBA00022884"/>
    </source>
</evidence>
<feature type="compositionally biased region" description="Acidic residues" evidence="4">
    <location>
        <begin position="44"/>
        <end position="63"/>
    </location>
</feature>
<dbReference type="GeneID" id="105978697"/>
<keyword evidence="3" id="KW-0175">Coiled coil</keyword>
<evidence type="ECO:0000313" key="6">
    <source>
        <dbReference type="Proteomes" id="UP000694863"/>
    </source>
</evidence>
<dbReference type="Pfam" id="PF00076">
    <property type="entry name" value="RRM_1"/>
    <property type="match status" value="1"/>
</dbReference>
<feature type="domain" description="RRM" evidence="5">
    <location>
        <begin position="149"/>
        <end position="226"/>
    </location>
</feature>
<keyword evidence="1 2" id="KW-0694">RNA-binding</keyword>
<dbReference type="PANTHER" id="PTHR23236">
    <property type="entry name" value="EUKARYOTIC TRANSLATION INITIATION FACTOR 4B/4H"/>
    <property type="match status" value="1"/>
</dbReference>
<dbReference type="PANTHER" id="PTHR23236:SF113">
    <property type="entry name" value="RRM DOMAIN-CONTAINING PROTEIN"/>
    <property type="match status" value="1"/>
</dbReference>
<organism evidence="6 7">
    <name type="scientific">Echinops telfairi</name>
    <name type="common">Lesser hedgehog tenrec</name>
    <dbReference type="NCBI Taxonomy" id="9371"/>
    <lineage>
        <taxon>Eukaryota</taxon>
        <taxon>Metazoa</taxon>
        <taxon>Chordata</taxon>
        <taxon>Craniata</taxon>
        <taxon>Vertebrata</taxon>
        <taxon>Euteleostomi</taxon>
        <taxon>Mammalia</taxon>
        <taxon>Eutheria</taxon>
        <taxon>Afrotheria</taxon>
        <taxon>Tenrecidae</taxon>
        <taxon>Tenrecinae</taxon>
        <taxon>Echinops</taxon>
    </lineage>
</organism>
<dbReference type="InterPro" id="IPR000504">
    <property type="entry name" value="RRM_dom"/>
</dbReference>
<sequence>MAATAPEGTTGRSGARWRQSHLEPGANGKAKPLGGTEDHQNCLESEEVEQEEVILDIESESWPEPEVNHHQSWSHAEAPEPTEDDPMDHADEDPEIEAIKAQARELEDEVDKLKELQKELSQQMNMCSLPENESPRFMSFEEKMKADSHSIYVGNVDYRATAEELKAHFYFCGSINRVTILRDKFNGRPKGFAYIEFSDMESARASLSLDDSLFRGRLIKVNPKRTNRPGMNTTHRGFPRVHYRGCTTNYSARSQSYYSSRSQSYQGFHSRCQGHIYRGGRGRATSWYSPY</sequence>
<dbReference type="SUPFAM" id="SSF54928">
    <property type="entry name" value="RNA-binding domain, RBD"/>
    <property type="match status" value="1"/>
</dbReference>
<keyword evidence="6" id="KW-1185">Reference proteome</keyword>
<gene>
    <name evidence="7" type="primary">LOC105978697</name>
</gene>
<reference evidence="7" key="1">
    <citation type="submission" date="2025-08" db="UniProtKB">
        <authorList>
            <consortium name="RefSeq"/>
        </authorList>
    </citation>
    <scope>IDENTIFICATION</scope>
</reference>
<dbReference type="SMART" id="SM00360">
    <property type="entry name" value="RRM"/>
    <property type="match status" value="1"/>
</dbReference>
<name>A0ABM0ZQM1_ECHTE</name>
<evidence type="ECO:0000256" key="4">
    <source>
        <dbReference type="SAM" id="MobiDB-lite"/>
    </source>
</evidence>
<dbReference type="Proteomes" id="UP000694863">
    <property type="component" value="Unplaced"/>
</dbReference>
<dbReference type="InterPro" id="IPR012677">
    <property type="entry name" value="Nucleotide-bd_a/b_plait_sf"/>
</dbReference>
<proteinExistence type="predicted"/>
<dbReference type="Gene3D" id="3.30.70.330">
    <property type="match status" value="1"/>
</dbReference>
<evidence type="ECO:0000259" key="5">
    <source>
        <dbReference type="PROSITE" id="PS50102"/>
    </source>
</evidence>
<dbReference type="PROSITE" id="PS50102">
    <property type="entry name" value="RRM"/>
    <property type="match status" value="1"/>
</dbReference>
<feature type="region of interest" description="Disordered" evidence="4">
    <location>
        <begin position="1"/>
        <end position="90"/>
    </location>
</feature>
<evidence type="ECO:0000313" key="7">
    <source>
        <dbReference type="RefSeq" id="XP_012860338.1"/>
    </source>
</evidence>
<feature type="compositionally biased region" description="Acidic residues" evidence="4">
    <location>
        <begin position="80"/>
        <end position="90"/>
    </location>
</feature>
<evidence type="ECO:0000256" key="2">
    <source>
        <dbReference type="PROSITE-ProRule" id="PRU00176"/>
    </source>
</evidence>
<accession>A0ABM0ZQM1</accession>